<gene>
    <name evidence="1" type="ORF">K470DRAFT_117674</name>
</gene>
<evidence type="ECO:0000313" key="2">
    <source>
        <dbReference type="Proteomes" id="UP000799421"/>
    </source>
</evidence>
<sequence>MNRHRTSSQGKLPPIEVKILRSMGLPFHTIINNRMSYITDNKITICRYVALVGESAQRPEEDGAIDGIRDRKDVDVWDVRMKILYRWAGDVASYTSGAYSPCHI</sequence>
<protein>
    <submittedName>
        <fullName evidence="1">Uncharacterized protein</fullName>
    </submittedName>
</protein>
<keyword evidence="2" id="KW-1185">Reference proteome</keyword>
<name>A0A6A7BUI1_9PEZI</name>
<accession>A0A6A7BUI1</accession>
<evidence type="ECO:0000313" key="1">
    <source>
        <dbReference type="EMBL" id="KAF2858854.1"/>
    </source>
</evidence>
<dbReference type="EMBL" id="MU006002">
    <property type="protein sequence ID" value="KAF2858854.1"/>
    <property type="molecule type" value="Genomic_DNA"/>
</dbReference>
<reference evidence="1" key="1">
    <citation type="journal article" date="2020" name="Stud. Mycol.">
        <title>101 Dothideomycetes genomes: a test case for predicting lifestyles and emergence of pathogens.</title>
        <authorList>
            <person name="Haridas S."/>
            <person name="Albert R."/>
            <person name="Binder M."/>
            <person name="Bloem J."/>
            <person name="Labutti K."/>
            <person name="Salamov A."/>
            <person name="Andreopoulos B."/>
            <person name="Baker S."/>
            <person name="Barry K."/>
            <person name="Bills G."/>
            <person name="Bluhm B."/>
            <person name="Cannon C."/>
            <person name="Castanera R."/>
            <person name="Culley D."/>
            <person name="Daum C."/>
            <person name="Ezra D."/>
            <person name="Gonzalez J."/>
            <person name="Henrissat B."/>
            <person name="Kuo A."/>
            <person name="Liang C."/>
            <person name="Lipzen A."/>
            <person name="Lutzoni F."/>
            <person name="Magnuson J."/>
            <person name="Mondo S."/>
            <person name="Nolan M."/>
            <person name="Ohm R."/>
            <person name="Pangilinan J."/>
            <person name="Park H.-J."/>
            <person name="Ramirez L."/>
            <person name="Alfaro M."/>
            <person name="Sun H."/>
            <person name="Tritt A."/>
            <person name="Yoshinaga Y."/>
            <person name="Zwiers L.-H."/>
            <person name="Turgeon B."/>
            <person name="Goodwin S."/>
            <person name="Spatafora J."/>
            <person name="Crous P."/>
            <person name="Grigoriev I."/>
        </authorList>
    </citation>
    <scope>NUCLEOTIDE SEQUENCE</scope>
    <source>
        <strain evidence="1">CBS 480.64</strain>
    </source>
</reference>
<proteinExistence type="predicted"/>
<dbReference type="AlphaFoldDB" id="A0A6A7BUI1"/>
<organism evidence="1 2">
    <name type="scientific">Piedraia hortae CBS 480.64</name>
    <dbReference type="NCBI Taxonomy" id="1314780"/>
    <lineage>
        <taxon>Eukaryota</taxon>
        <taxon>Fungi</taxon>
        <taxon>Dikarya</taxon>
        <taxon>Ascomycota</taxon>
        <taxon>Pezizomycotina</taxon>
        <taxon>Dothideomycetes</taxon>
        <taxon>Dothideomycetidae</taxon>
        <taxon>Capnodiales</taxon>
        <taxon>Piedraiaceae</taxon>
        <taxon>Piedraia</taxon>
    </lineage>
</organism>
<dbReference type="Proteomes" id="UP000799421">
    <property type="component" value="Unassembled WGS sequence"/>
</dbReference>